<proteinExistence type="predicted"/>
<evidence type="ECO:0000313" key="4">
    <source>
        <dbReference type="Proteomes" id="UP001608902"/>
    </source>
</evidence>
<gene>
    <name evidence="3" type="ORF">AB6A40_005504</name>
</gene>
<keyword evidence="2" id="KW-0812">Transmembrane</keyword>
<feature type="compositionally biased region" description="Basic and acidic residues" evidence="1">
    <location>
        <begin position="1"/>
        <end position="10"/>
    </location>
</feature>
<evidence type="ECO:0000256" key="1">
    <source>
        <dbReference type="SAM" id="MobiDB-lite"/>
    </source>
</evidence>
<feature type="compositionally biased region" description="Polar residues" evidence="1">
    <location>
        <begin position="17"/>
        <end position="44"/>
    </location>
</feature>
<organism evidence="3 4">
    <name type="scientific">Gnathostoma spinigerum</name>
    <dbReference type="NCBI Taxonomy" id="75299"/>
    <lineage>
        <taxon>Eukaryota</taxon>
        <taxon>Metazoa</taxon>
        <taxon>Ecdysozoa</taxon>
        <taxon>Nematoda</taxon>
        <taxon>Chromadorea</taxon>
        <taxon>Rhabditida</taxon>
        <taxon>Spirurina</taxon>
        <taxon>Gnathostomatomorpha</taxon>
        <taxon>Gnathostomatoidea</taxon>
        <taxon>Gnathostomatidae</taxon>
        <taxon>Gnathostoma</taxon>
    </lineage>
</organism>
<feature type="region of interest" description="Disordered" evidence="1">
    <location>
        <begin position="1"/>
        <end position="44"/>
    </location>
</feature>
<evidence type="ECO:0000313" key="3">
    <source>
        <dbReference type="EMBL" id="MFH4978795.1"/>
    </source>
</evidence>
<name>A0ABD6ERA3_9BILA</name>
<dbReference type="AlphaFoldDB" id="A0ABD6ERA3"/>
<dbReference type="EMBL" id="JBGFUD010003537">
    <property type="protein sequence ID" value="MFH4978795.1"/>
    <property type="molecule type" value="Genomic_DNA"/>
</dbReference>
<sequence length="127" mass="14772">MKRTNEKDTSSKLGEGITTTEGSMWTNEGDVTTIMPSTEPQQEVKPSNYTFVEEEFYYDDETTPSIVHYKFSYSRCQGILDVVFLVAVLGPLLCAFIELIAMYLYRRYFHFQRNLRVKRLESSTEVL</sequence>
<reference evidence="3 4" key="1">
    <citation type="submission" date="2024-08" db="EMBL/GenBank/DDBJ databases">
        <title>Gnathostoma spinigerum genome.</title>
        <authorList>
            <person name="Gonzalez-Bertolin B."/>
            <person name="Monzon S."/>
            <person name="Zaballos A."/>
            <person name="Jimenez P."/>
            <person name="Dekumyoy P."/>
            <person name="Varona S."/>
            <person name="Cuesta I."/>
            <person name="Sumanam S."/>
            <person name="Adisakwattana P."/>
            <person name="Gasser R.B."/>
            <person name="Hernandez-Gonzalez A."/>
            <person name="Young N.D."/>
            <person name="Perteguer M.J."/>
        </authorList>
    </citation>
    <scope>NUCLEOTIDE SEQUENCE [LARGE SCALE GENOMIC DNA]</scope>
    <source>
        <strain evidence="3">AL3</strain>
        <tissue evidence="3">Liver</tissue>
    </source>
</reference>
<accession>A0ABD6ERA3</accession>
<feature type="transmembrane region" description="Helical" evidence="2">
    <location>
        <begin position="82"/>
        <end position="105"/>
    </location>
</feature>
<dbReference type="Proteomes" id="UP001608902">
    <property type="component" value="Unassembled WGS sequence"/>
</dbReference>
<comment type="caution">
    <text evidence="3">The sequence shown here is derived from an EMBL/GenBank/DDBJ whole genome shotgun (WGS) entry which is preliminary data.</text>
</comment>
<evidence type="ECO:0000256" key="2">
    <source>
        <dbReference type="SAM" id="Phobius"/>
    </source>
</evidence>
<keyword evidence="4" id="KW-1185">Reference proteome</keyword>
<keyword evidence="2" id="KW-0472">Membrane</keyword>
<keyword evidence="2" id="KW-1133">Transmembrane helix</keyword>
<protein>
    <submittedName>
        <fullName evidence="3">Uncharacterized protein</fullName>
    </submittedName>
</protein>